<dbReference type="RefSeq" id="WP_377062124.1">
    <property type="nucleotide sequence ID" value="NZ_JBHSJJ010000002.1"/>
</dbReference>
<comment type="caution">
    <text evidence="1">The sequence shown here is derived from an EMBL/GenBank/DDBJ whole genome shotgun (WGS) entry which is preliminary data.</text>
</comment>
<evidence type="ECO:0000313" key="1">
    <source>
        <dbReference type="EMBL" id="MFC4871031.1"/>
    </source>
</evidence>
<protein>
    <submittedName>
        <fullName evidence="1">Uncharacterized protein</fullName>
    </submittedName>
</protein>
<dbReference type="Proteomes" id="UP001595818">
    <property type="component" value="Unassembled WGS sequence"/>
</dbReference>
<evidence type="ECO:0000313" key="2">
    <source>
        <dbReference type="Proteomes" id="UP001595818"/>
    </source>
</evidence>
<reference evidence="2" key="1">
    <citation type="journal article" date="2019" name="Int. J. Syst. Evol. Microbiol.">
        <title>The Global Catalogue of Microorganisms (GCM) 10K type strain sequencing project: providing services to taxonomists for standard genome sequencing and annotation.</title>
        <authorList>
            <consortium name="The Broad Institute Genomics Platform"/>
            <consortium name="The Broad Institute Genome Sequencing Center for Infectious Disease"/>
            <person name="Wu L."/>
            <person name="Ma J."/>
        </authorList>
    </citation>
    <scope>NUCLEOTIDE SEQUENCE [LARGE SCALE GENOMIC DNA]</scope>
    <source>
        <strain evidence="2">CGMCC 4.7466</strain>
    </source>
</reference>
<accession>A0ABV9SXF4</accession>
<keyword evidence="2" id="KW-1185">Reference proteome</keyword>
<name>A0ABV9SXF4_9BACT</name>
<gene>
    <name evidence="1" type="ORF">ACFPFU_04990</name>
</gene>
<dbReference type="EMBL" id="JBHSJJ010000002">
    <property type="protein sequence ID" value="MFC4871031.1"/>
    <property type="molecule type" value="Genomic_DNA"/>
</dbReference>
<sequence>MKTYTKGSIVLFFFSIVLTTKAQNFLDVELYGGFNKNYFQAGERVVDYDIQFSSPLGQHAGLNFLPRISEDWQMSIQTEWMRSAIRLDRNGTRGNNNFNNYGNYALGVRYNLEKENHAFYIQPSMGISVNTFHQPMEDFSGVVSRRDVHLVARAEAGVKFYTKSRNYLLLGIRHQQGFVSGEPYGRGPWMGLPVSGSNSYTGMFMGYGINTGNWSKSKTKSDKAEKPETEDLWSKGIYVMGAASLRRVIDPVNDPTDDFQNLSTAFRLGLGYRFGDFSAEAGYAGFRGRNVYQLVNSEEIILDIRHRRFTASTIPVTLRYDRALPMKNSIRLGASITTHIPLSVQNGGEGIINYGGARFIDGQEIPYQAQVNGLATESHGVFFNSGIYAEMPLFRRGLFSIKASRNFQSPAFDRAQVDFQSEGTSYSFESEGTLNGWLLEMEYRLPLHQFFKR</sequence>
<organism evidence="1 2">
    <name type="scientific">Negadavirga shengliensis</name>
    <dbReference type="NCBI Taxonomy" id="1389218"/>
    <lineage>
        <taxon>Bacteria</taxon>
        <taxon>Pseudomonadati</taxon>
        <taxon>Bacteroidota</taxon>
        <taxon>Cytophagia</taxon>
        <taxon>Cytophagales</taxon>
        <taxon>Cyclobacteriaceae</taxon>
        <taxon>Negadavirga</taxon>
    </lineage>
</organism>
<proteinExistence type="predicted"/>